<evidence type="ECO:0000313" key="3">
    <source>
        <dbReference type="Proteomes" id="UP000677305"/>
    </source>
</evidence>
<sequence>MDYILDVHTHTIVSGHAYSTMQEVIEQAAKKGLELVAITDHAPAMPGSAHMFYFSNLGVLPQYIYGVEVLKGIEANIINYNGDIDVSEVILKQLDIVIASLHPPCIDFGNIEENTNAIIGAMKNPYVNIIGHPDDARYPLDYDKIVKAAKEHNVLLEVNNSSMNPNGFRKGADKIKIMLEKCMKENVSVVINSDAHVSFDVGKFDSAIKLIEEINFPKELIVNTSKEKLKRFLKG</sequence>
<keyword evidence="3" id="KW-1185">Reference proteome</keyword>
<dbReference type="RefSeq" id="WP_212692426.1">
    <property type="nucleotide sequence ID" value="NZ_CP058561.1"/>
</dbReference>
<protein>
    <submittedName>
        <fullName evidence="2">Phosphatase</fullName>
    </submittedName>
</protein>
<dbReference type="AlphaFoldDB" id="A0A8J8SAX5"/>
<dbReference type="Gene3D" id="3.20.20.140">
    <property type="entry name" value="Metal-dependent hydrolases"/>
    <property type="match status" value="1"/>
</dbReference>
<dbReference type="PANTHER" id="PTHR36928:SF1">
    <property type="entry name" value="PHOSPHATASE YCDX-RELATED"/>
    <property type="match status" value="1"/>
</dbReference>
<evidence type="ECO:0000313" key="2">
    <source>
        <dbReference type="EMBL" id="QUH28163.1"/>
    </source>
</evidence>
<dbReference type="InterPro" id="IPR003141">
    <property type="entry name" value="Pol/His_phosphatase_N"/>
</dbReference>
<dbReference type="InterPro" id="IPR016195">
    <property type="entry name" value="Pol/histidinol_Pase-like"/>
</dbReference>
<dbReference type="GO" id="GO:0042578">
    <property type="term" value="F:phosphoric ester hydrolase activity"/>
    <property type="evidence" value="ECO:0007669"/>
    <property type="project" value="TreeGrafter"/>
</dbReference>
<name>A0A8J8SAX5_9FIRM</name>
<organism evidence="2 3">
    <name type="scientific">Vallitalea guaymasensis</name>
    <dbReference type="NCBI Taxonomy" id="1185412"/>
    <lineage>
        <taxon>Bacteria</taxon>
        <taxon>Bacillati</taxon>
        <taxon>Bacillota</taxon>
        <taxon>Clostridia</taxon>
        <taxon>Lachnospirales</taxon>
        <taxon>Vallitaleaceae</taxon>
        <taxon>Vallitalea</taxon>
    </lineage>
</organism>
<dbReference type="Pfam" id="PF02811">
    <property type="entry name" value="PHP"/>
    <property type="match status" value="1"/>
</dbReference>
<evidence type="ECO:0000259" key="1">
    <source>
        <dbReference type="SMART" id="SM00481"/>
    </source>
</evidence>
<dbReference type="InterPro" id="IPR050243">
    <property type="entry name" value="PHP_phosphatase"/>
</dbReference>
<feature type="domain" description="Polymerase/histidinol phosphatase N-terminal" evidence="1">
    <location>
        <begin position="5"/>
        <end position="79"/>
    </location>
</feature>
<gene>
    <name evidence="2" type="ORF">HYG85_04235</name>
</gene>
<dbReference type="GO" id="GO:0005829">
    <property type="term" value="C:cytosol"/>
    <property type="evidence" value="ECO:0007669"/>
    <property type="project" value="TreeGrafter"/>
</dbReference>
<dbReference type="SUPFAM" id="SSF89550">
    <property type="entry name" value="PHP domain-like"/>
    <property type="match status" value="1"/>
</dbReference>
<dbReference type="InterPro" id="IPR004013">
    <property type="entry name" value="PHP_dom"/>
</dbReference>
<proteinExistence type="predicted"/>
<accession>A0A8J8SAX5</accession>
<reference evidence="2 3" key="1">
    <citation type="submission" date="2020-07" db="EMBL/GenBank/DDBJ databases">
        <title>Vallitalea guaymasensis genome.</title>
        <authorList>
            <person name="Postec A."/>
        </authorList>
    </citation>
    <scope>NUCLEOTIDE SEQUENCE [LARGE SCALE GENOMIC DNA]</scope>
    <source>
        <strain evidence="2 3">Ra1766G1</strain>
    </source>
</reference>
<dbReference type="CDD" id="cd07437">
    <property type="entry name" value="PHP_HisPPase_Ycdx_like"/>
    <property type="match status" value="1"/>
</dbReference>
<dbReference type="PANTHER" id="PTHR36928">
    <property type="entry name" value="PHOSPHATASE YCDX-RELATED"/>
    <property type="match status" value="1"/>
</dbReference>
<dbReference type="SMART" id="SM00481">
    <property type="entry name" value="POLIIIAc"/>
    <property type="match status" value="1"/>
</dbReference>
<dbReference type="KEGG" id="vgu:HYG85_04235"/>
<dbReference type="GO" id="GO:0008270">
    <property type="term" value="F:zinc ion binding"/>
    <property type="evidence" value="ECO:0007669"/>
    <property type="project" value="TreeGrafter"/>
</dbReference>
<dbReference type="Proteomes" id="UP000677305">
    <property type="component" value="Chromosome"/>
</dbReference>
<dbReference type="NCBIfam" id="NF006702">
    <property type="entry name" value="PRK09248.1"/>
    <property type="match status" value="1"/>
</dbReference>
<dbReference type="EMBL" id="CP058561">
    <property type="protein sequence ID" value="QUH28163.1"/>
    <property type="molecule type" value="Genomic_DNA"/>
</dbReference>